<comment type="similarity">
    <text evidence="6">Belongs to the HSP33 family.</text>
</comment>
<dbReference type="KEGG" id="hli:HLI_11160"/>
<dbReference type="Gene3D" id="3.55.30.10">
    <property type="entry name" value="Hsp33 domain"/>
    <property type="match status" value="1"/>
</dbReference>
<comment type="PTM">
    <text evidence="6">Under oxidizing conditions two disulfide bonds are formed involving the reactive cysteines. Under reducing conditions zinc is bound to the reactive cysteines and the protein is inactive.</text>
</comment>
<evidence type="ECO:0000313" key="7">
    <source>
        <dbReference type="EMBL" id="QAS52715.1"/>
    </source>
</evidence>
<evidence type="ECO:0000256" key="6">
    <source>
        <dbReference type="HAMAP-Rule" id="MF_00117"/>
    </source>
</evidence>
<name>A0A410MDH3_9BACI</name>
<organism evidence="7 8">
    <name type="scientific">Halobacillus litoralis</name>
    <dbReference type="NCBI Taxonomy" id="45668"/>
    <lineage>
        <taxon>Bacteria</taxon>
        <taxon>Bacillati</taxon>
        <taxon>Bacillota</taxon>
        <taxon>Bacilli</taxon>
        <taxon>Bacillales</taxon>
        <taxon>Bacillaceae</taxon>
        <taxon>Halobacillus</taxon>
    </lineage>
</organism>
<dbReference type="PANTHER" id="PTHR30111">
    <property type="entry name" value="33 KDA CHAPERONIN"/>
    <property type="match status" value="1"/>
</dbReference>
<dbReference type="OrthoDB" id="9776534at2"/>
<dbReference type="Proteomes" id="UP000287756">
    <property type="component" value="Chromosome"/>
</dbReference>
<dbReference type="EMBL" id="CP026118">
    <property type="protein sequence ID" value="QAS52715.1"/>
    <property type="molecule type" value="Genomic_DNA"/>
</dbReference>
<keyword evidence="2 6" id="KW-0862">Zinc</keyword>
<dbReference type="NCBIfam" id="NF001033">
    <property type="entry name" value="PRK00114.1"/>
    <property type="match status" value="1"/>
</dbReference>
<evidence type="ECO:0000256" key="5">
    <source>
        <dbReference type="ARBA" id="ARBA00023284"/>
    </source>
</evidence>
<keyword evidence="4 6" id="KW-0143">Chaperone</keyword>
<dbReference type="GO" id="GO:0005737">
    <property type="term" value="C:cytoplasm"/>
    <property type="evidence" value="ECO:0007669"/>
    <property type="project" value="UniProtKB-SubCell"/>
</dbReference>
<keyword evidence="5 6" id="KW-0676">Redox-active center</keyword>
<evidence type="ECO:0000256" key="3">
    <source>
        <dbReference type="ARBA" id="ARBA00023157"/>
    </source>
</evidence>
<dbReference type="GO" id="GO:0051082">
    <property type="term" value="F:unfolded protein binding"/>
    <property type="evidence" value="ECO:0007669"/>
    <property type="project" value="UniProtKB-UniRule"/>
</dbReference>
<sequence length="296" mass="32121">MSDYLVRALAYDGQVRAYAVQSTETVEEARRRQDAWTTTSAALGRTLTISAMMGAMLKGDDKITIKIEGDGPIGAIIADANSKGEVRGYVKNPHVDFDLNAEGKLDVARAVGTSGTLSVVKDLGMKDHFTGQVPLVSGEISEDFTYYFANSEQVPSAVGAGVLVDTDYSILASGGFIVQMMPGADEKTTSEIEKRLTEMPAISSLVRDGNTPEEILHTVLGEENVQILDTMPVKFQCRCSRERVEVAISSLGDEEIQRMIEEDQGAEAKCHFCNEEYLFDVPDLNGLKSNDSDSTS</sequence>
<dbReference type="Pfam" id="PF01430">
    <property type="entry name" value="HSP33"/>
    <property type="match status" value="1"/>
</dbReference>
<feature type="disulfide bond" description="Redox-active" evidence="6">
    <location>
        <begin position="270"/>
        <end position="273"/>
    </location>
</feature>
<reference evidence="7 8" key="1">
    <citation type="submission" date="2018-01" db="EMBL/GenBank/DDBJ databases">
        <title>The whole genome sequencing and assembly of Halobacillus litoralis ERB031 strain.</title>
        <authorList>
            <person name="Lee S.-J."/>
            <person name="Park M.-K."/>
            <person name="Kim J.-Y."/>
            <person name="Lee Y.-J."/>
            <person name="Yi H."/>
            <person name="Bahn Y.-S."/>
            <person name="Kim J.F."/>
            <person name="Lee D.-W."/>
        </authorList>
    </citation>
    <scope>NUCLEOTIDE SEQUENCE [LARGE SCALE GENOMIC DNA]</scope>
    <source>
        <strain evidence="7 8">ERB 031</strain>
    </source>
</reference>
<proteinExistence type="inferred from homology"/>
<gene>
    <name evidence="6" type="primary">hslO</name>
    <name evidence="7" type="ORF">HLI_11160</name>
</gene>
<keyword evidence="1 6" id="KW-0963">Cytoplasm</keyword>
<dbReference type="Gene3D" id="3.90.1280.10">
    <property type="entry name" value="HSP33 redox switch-like"/>
    <property type="match status" value="1"/>
</dbReference>
<dbReference type="RefSeq" id="WP_128524999.1">
    <property type="nucleotide sequence ID" value="NZ_CP026118.1"/>
</dbReference>
<dbReference type="PIRSF" id="PIRSF005261">
    <property type="entry name" value="Heat_shock_Hsp33"/>
    <property type="match status" value="1"/>
</dbReference>
<feature type="disulfide bond" description="Redox-active" evidence="6">
    <location>
        <begin position="237"/>
        <end position="239"/>
    </location>
</feature>
<dbReference type="AlphaFoldDB" id="A0A410MDH3"/>
<dbReference type="SUPFAM" id="SSF118352">
    <property type="entry name" value="HSP33 redox switch-like"/>
    <property type="match status" value="1"/>
</dbReference>
<evidence type="ECO:0000256" key="1">
    <source>
        <dbReference type="ARBA" id="ARBA00022490"/>
    </source>
</evidence>
<dbReference type="SUPFAM" id="SSF64397">
    <property type="entry name" value="Hsp33 domain"/>
    <property type="match status" value="1"/>
</dbReference>
<accession>A0A410MDH3</accession>
<dbReference type="InterPro" id="IPR000397">
    <property type="entry name" value="Heat_shock_Hsp33"/>
</dbReference>
<protein>
    <recommendedName>
        <fullName evidence="6">33 kDa chaperonin</fullName>
    </recommendedName>
    <alternativeName>
        <fullName evidence="6">Heat shock protein 33 homolog</fullName>
        <shortName evidence="6">HSP33</shortName>
    </alternativeName>
</protein>
<comment type="subcellular location">
    <subcellularLocation>
        <location evidence="6">Cytoplasm</location>
    </subcellularLocation>
</comment>
<evidence type="ECO:0000256" key="2">
    <source>
        <dbReference type="ARBA" id="ARBA00022833"/>
    </source>
</evidence>
<dbReference type="GO" id="GO:0044183">
    <property type="term" value="F:protein folding chaperone"/>
    <property type="evidence" value="ECO:0007669"/>
    <property type="project" value="TreeGrafter"/>
</dbReference>
<dbReference type="CDD" id="cd00498">
    <property type="entry name" value="Hsp33"/>
    <property type="match status" value="1"/>
</dbReference>
<dbReference type="GO" id="GO:0042026">
    <property type="term" value="P:protein refolding"/>
    <property type="evidence" value="ECO:0007669"/>
    <property type="project" value="TreeGrafter"/>
</dbReference>
<dbReference type="InterPro" id="IPR016153">
    <property type="entry name" value="Heat_shock_Hsp33_N"/>
</dbReference>
<comment type="function">
    <text evidence="6">Redox regulated molecular chaperone. Protects both thermally unfolding and oxidatively damaged proteins from irreversible aggregation. Plays an important role in the bacterial defense system toward oxidative stress.</text>
</comment>
<dbReference type="PANTHER" id="PTHR30111:SF1">
    <property type="entry name" value="33 KDA CHAPERONIN"/>
    <property type="match status" value="1"/>
</dbReference>
<dbReference type="HAMAP" id="MF_00117">
    <property type="entry name" value="HslO"/>
    <property type="match status" value="1"/>
</dbReference>
<dbReference type="InterPro" id="IPR016154">
    <property type="entry name" value="Heat_shock_Hsp33_C"/>
</dbReference>
<evidence type="ECO:0000313" key="8">
    <source>
        <dbReference type="Proteomes" id="UP000287756"/>
    </source>
</evidence>
<keyword evidence="3 6" id="KW-1015">Disulfide bond</keyword>
<evidence type="ECO:0000256" key="4">
    <source>
        <dbReference type="ARBA" id="ARBA00023186"/>
    </source>
</evidence>